<feature type="domain" description="Transient receptor ion channel" evidence="13">
    <location>
        <begin position="190"/>
        <end position="253"/>
    </location>
</feature>
<comment type="subcellular location">
    <subcellularLocation>
        <location evidence="1">Membrane</location>
        <topology evidence="1">Multi-pass membrane protein</topology>
    </subcellularLocation>
</comment>
<evidence type="ECO:0000256" key="9">
    <source>
        <dbReference type="ARBA" id="ARBA00023303"/>
    </source>
</evidence>
<dbReference type="GeneID" id="119732094"/>
<dbReference type="InterPro" id="IPR002110">
    <property type="entry name" value="Ankyrin_rpt"/>
</dbReference>
<evidence type="ECO:0000256" key="7">
    <source>
        <dbReference type="ARBA" id="ARBA00023065"/>
    </source>
</evidence>
<keyword evidence="5 12" id="KW-1133">Transmembrane helix</keyword>
<keyword evidence="6 10" id="KW-0040">ANK repeat</keyword>
<keyword evidence="11" id="KW-0175">Coiled coil</keyword>
<evidence type="ECO:0000256" key="8">
    <source>
        <dbReference type="ARBA" id="ARBA00023136"/>
    </source>
</evidence>
<dbReference type="GO" id="GO:0034703">
    <property type="term" value="C:cation channel complex"/>
    <property type="evidence" value="ECO:0007669"/>
    <property type="project" value="TreeGrafter"/>
</dbReference>
<evidence type="ECO:0000259" key="13">
    <source>
        <dbReference type="SMART" id="SM01420"/>
    </source>
</evidence>
<keyword evidence="4" id="KW-0677">Repeat</keyword>
<feature type="transmembrane region" description="Helical" evidence="12">
    <location>
        <begin position="342"/>
        <end position="365"/>
    </location>
</feature>
<keyword evidence="2" id="KW-0813">Transport</keyword>
<dbReference type="Gene3D" id="1.25.40.20">
    <property type="entry name" value="Ankyrin repeat-containing domain"/>
    <property type="match status" value="1"/>
</dbReference>
<evidence type="ECO:0000256" key="4">
    <source>
        <dbReference type="ARBA" id="ARBA00022737"/>
    </source>
</evidence>
<feature type="repeat" description="ANK" evidence="10">
    <location>
        <begin position="168"/>
        <end position="197"/>
    </location>
</feature>
<dbReference type="GO" id="GO:0005886">
    <property type="term" value="C:plasma membrane"/>
    <property type="evidence" value="ECO:0007669"/>
    <property type="project" value="TreeGrafter"/>
</dbReference>
<dbReference type="InterPro" id="IPR002153">
    <property type="entry name" value="TRPC_channel"/>
</dbReference>
<evidence type="ECO:0000313" key="15">
    <source>
        <dbReference type="Proteomes" id="UP000887568"/>
    </source>
</evidence>
<keyword evidence="8 12" id="KW-0472">Membrane</keyword>
<dbReference type="Pfam" id="PF00520">
    <property type="entry name" value="Ion_trans"/>
    <property type="match status" value="1"/>
</dbReference>
<evidence type="ECO:0000256" key="10">
    <source>
        <dbReference type="PROSITE-ProRule" id="PRU00023"/>
    </source>
</evidence>
<dbReference type="GO" id="GO:0015279">
    <property type="term" value="F:store-operated calcium channel activity"/>
    <property type="evidence" value="ECO:0007669"/>
    <property type="project" value="TreeGrafter"/>
</dbReference>
<protein>
    <recommendedName>
        <fullName evidence="13">Transient receptor ion channel domain-containing protein</fullName>
    </recommendedName>
</protein>
<dbReference type="PANTHER" id="PTHR10117:SF54">
    <property type="entry name" value="TRANSIENT RECEPTOR POTENTIAL-GAMMA PROTEIN"/>
    <property type="match status" value="1"/>
</dbReference>
<keyword evidence="3 12" id="KW-0812">Transmembrane</keyword>
<organism evidence="14 15">
    <name type="scientific">Patiria miniata</name>
    <name type="common">Bat star</name>
    <name type="synonym">Asterina miniata</name>
    <dbReference type="NCBI Taxonomy" id="46514"/>
    <lineage>
        <taxon>Eukaryota</taxon>
        <taxon>Metazoa</taxon>
        <taxon>Echinodermata</taxon>
        <taxon>Eleutherozoa</taxon>
        <taxon>Asterozoa</taxon>
        <taxon>Asteroidea</taxon>
        <taxon>Valvatacea</taxon>
        <taxon>Valvatida</taxon>
        <taxon>Asterinidae</taxon>
        <taxon>Patiria</taxon>
    </lineage>
</organism>
<name>A0A914ABW7_PATMI</name>
<keyword evidence="9" id="KW-0407">Ion channel</keyword>
<feature type="transmembrane region" description="Helical" evidence="12">
    <location>
        <begin position="640"/>
        <end position="662"/>
    </location>
</feature>
<dbReference type="Pfam" id="PF08344">
    <property type="entry name" value="TRP_2"/>
    <property type="match status" value="1"/>
</dbReference>
<dbReference type="Gene3D" id="1.10.287.1490">
    <property type="match status" value="1"/>
</dbReference>
<feature type="transmembrane region" description="Helical" evidence="12">
    <location>
        <begin position="598"/>
        <end position="620"/>
    </location>
</feature>
<dbReference type="InterPro" id="IPR013555">
    <property type="entry name" value="TRP_dom"/>
</dbReference>
<feature type="transmembrane region" description="Helical" evidence="12">
    <location>
        <begin position="558"/>
        <end position="577"/>
    </location>
</feature>
<dbReference type="PRINTS" id="PR01097">
    <property type="entry name" value="TRNSRECEPTRP"/>
</dbReference>
<dbReference type="PROSITE" id="PS50088">
    <property type="entry name" value="ANK_REPEAT"/>
    <property type="match status" value="1"/>
</dbReference>
<evidence type="ECO:0000313" key="14">
    <source>
        <dbReference type="EnsemblMetazoa" id="XP_038061410.1"/>
    </source>
</evidence>
<dbReference type="SMART" id="SM01420">
    <property type="entry name" value="TRP_2"/>
    <property type="match status" value="1"/>
</dbReference>
<dbReference type="PANTHER" id="PTHR10117">
    <property type="entry name" value="TRANSIENT RECEPTOR POTENTIAL CHANNEL"/>
    <property type="match status" value="1"/>
</dbReference>
<reference evidence="14" key="1">
    <citation type="submission" date="2022-11" db="UniProtKB">
        <authorList>
            <consortium name="EnsemblMetazoa"/>
        </authorList>
    </citation>
    <scope>IDENTIFICATION</scope>
</reference>
<evidence type="ECO:0000256" key="5">
    <source>
        <dbReference type="ARBA" id="ARBA00022989"/>
    </source>
</evidence>
<feature type="transmembrane region" description="Helical" evidence="12">
    <location>
        <begin position="451"/>
        <end position="467"/>
    </location>
</feature>
<dbReference type="RefSeq" id="XP_038061410.1">
    <property type="nucleotide sequence ID" value="XM_038205482.1"/>
</dbReference>
<dbReference type="InterPro" id="IPR005821">
    <property type="entry name" value="Ion_trans_dom"/>
</dbReference>
<dbReference type="EnsemblMetazoa" id="XM_038205482.1">
    <property type="protein sequence ID" value="XP_038061410.1"/>
    <property type="gene ID" value="LOC119732094"/>
</dbReference>
<dbReference type="Proteomes" id="UP000887568">
    <property type="component" value="Unplaced"/>
</dbReference>
<keyword evidence="7" id="KW-0406">Ion transport</keyword>
<keyword evidence="15" id="KW-1185">Reference proteome</keyword>
<accession>A0A914ABW7</accession>
<evidence type="ECO:0000256" key="3">
    <source>
        <dbReference type="ARBA" id="ARBA00022692"/>
    </source>
</evidence>
<dbReference type="InterPro" id="IPR036770">
    <property type="entry name" value="Ankyrin_rpt-contain_sf"/>
</dbReference>
<proteinExistence type="predicted"/>
<dbReference type="SUPFAM" id="SSF140860">
    <property type="entry name" value="Pseudo ankyrin repeat-like"/>
    <property type="match status" value="1"/>
</dbReference>
<feature type="coiled-coil region" evidence="11">
    <location>
        <begin position="1261"/>
        <end position="1599"/>
    </location>
</feature>
<feature type="coiled-coil region" evidence="11">
    <location>
        <begin position="906"/>
        <end position="1235"/>
    </location>
</feature>
<dbReference type="OMA" id="DHSAKEL"/>
<evidence type="ECO:0000256" key="2">
    <source>
        <dbReference type="ARBA" id="ARBA00022448"/>
    </source>
</evidence>
<feature type="transmembrane region" description="Helical" evidence="12">
    <location>
        <begin position="413"/>
        <end position="430"/>
    </location>
</feature>
<evidence type="ECO:0000256" key="11">
    <source>
        <dbReference type="SAM" id="Coils"/>
    </source>
</evidence>
<sequence length="1604" mass="184644">MEPYERIQLERLLKEFDLYLHNGTAISKPAAVAVTSFDGDVSSPCPVEAEYSEEAARYEQVREMAGTGNGRRLDDLLGEFKEEGWLRDWRSEENLTLYADAITDGYIDIINALLKYDIPLGDALIRAIDVECGVATKSICCYIQEREDILESILNGHSDNDDFHPVITPLVLAAQKNNFEAVKVLLELGSSITEPSLSYGADVTLTQALSTLHIYRAISQPAYILATQTDIFGHAFQMSAKLKTLSNTWEDFGPEYVKMARGLEVFAGGLLGESASTEEILALFRYHDTDKYRDVDGKQHPLAKLFEAIDYEQKEFIAHPHSQKAIIVQFYRNLLDWNERGIWYQVLLTFLVVLGYPIICLLYLFVPVRRVVTFARLPYVMMMMKAGSGFTFLVFIVVINALDRHSYPRSVEVLYWFILIWIVGLAWSHFKIFRRYGRNKYLSDNMNLHEIVIIALCVVVFCLHWTGRVETSPDVIKLDKTLNNTLPNLRNQVMEATDSLRGRLNDTTLAGVNDDIMEVLSNDCRLRNSTIQGLDILPLSLQETIEHDQYEPLVVARTLFGVAITVSVLRLLNLLLVSDTVGHLRISLGEMMGDILKFCGIFLIIWFAFAIGLFQNFYSAGQSVMRACIQQGEEPGSCQLLVGFSTFFVSVKDLYWALYGFVGPRGLELTGKHSVAETVGTFLFVCYLIFAVVVLLNALIGMLSNTYNLTEENADTEWKFHRAAVWASYLRPVGTLPPPFNLIPSVKTLCHLFKYVCKCSTCGRRRDSGWPFSLQKRMHQDSELQDYKRVLKLVRSRYIQAHLSVESQNSEGVRPRDLQTLRNDILAFKFGVQDRLASIIRTIGISNDKSNHINTRLYDLDPVKERAMNLVDESSMLTDTLGILHQQTDDLHKEQTDELNHREKHSSELEQIVAALRAENEILKRDASVKAMQAMIRELEQDKTALADKLQSLGKDKDDLLQENDQLKRYLSSKEMRSDQQEKELKEIIQGLQQDKAALSDTLQRRKKDHAELLQQFDKLKSDHSEKEEELQEVIRRLGEERDSLNKILQGLEADKADLLKQIDELKRDHSAKEMMREKTEAELRDIIQDLKRDKTVVKDTLQGVSDDKDDIVRQMDELKTEHLAKEMSRDQHEDELLDIIHGLEQDKTDLTETLQRLKEDQAELLREIDELGKDHSAKEKARDQQEEELQDVIRGIRVERDSLITTLQGLEEDKADLLKQIEELKRDHSAKELVRELKEADLQDIIQDLQRDKTIVADTLQGVSDDKEEILRKMDELKNEHMAKEMTRDQKEAELQDVIKGFEEDKKVLTDTLQVLEEDQAELLHQIDELERDHASKEFMRDKQEEELKDVLEGLRQDKNVLRDTLQGLEEDKTELLRELNELKKDHSAKELTRNQQKKELKDAIRELQQAKADLMGKIQGLKEDKADLSQQIGELKRDHLAKEARRDKQEAELQDHIRGFRQDRLVLKDTMRGLMEEKADFKQEIDELKQEHLAKESTRDQQEASLQGVIGDLRQDNTDLTNRLRELNDDKANLLQQLDQLKKEYSSKDITRDKQEAQLQDLIQGLRKDRSALNEDKVQLIRQVGELSEELRKLKRTQPPRP</sequence>
<dbReference type="OrthoDB" id="2373987at2759"/>
<dbReference type="GO" id="GO:0070679">
    <property type="term" value="F:inositol 1,4,5 trisphosphate binding"/>
    <property type="evidence" value="ECO:0007669"/>
    <property type="project" value="TreeGrafter"/>
</dbReference>
<evidence type="ECO:0000256" key="12">
    <source>
        <dbReference type="SAM" id="Phobius"/>
    </source>
</evidence>
<evidence type="ECO:0000256" key="1">
    <source>
        <dbReference type="ARBA" id="ARBA00004141"/>
    </source>
</evidence>
<feature type="transmembrane region" description="Helical" evidence="12">
    <location>
        <begin position="682"/>
        <end position="703"/>
    </location>
</feature>
<feature type="transmembrane region" description="Helical" evidence="12">
    <location>
        <begin position="377"/>
        <end position="401"/>
    </location>
</feature>
<evidence type="ECO:0000256" key="6">
    <source>
        <dbReference type="ARBA" id="ARBA00023043"/>
    </source>
</evidence>
<dbReference type="GO" id="GO:0051480">
    <property type="term" value="P:regulation of cytosolic calcium ion concentration"/>
    <property type="evidence" value="ECO:0007669"/>
    <property type="project" value="TreeGrafter"/>
</dbReference>